<dbReference type="PANTHER" id="PTHR31344">
    <property type="entry name" value="NUCLEAR PORE COMPLEX PROTEIN NUP205"/>
    <property type="match status" value="1"/>
</dbReference>
<dbReference type="KEGG" id="tve:TRV_08070"/>
<dbReference type="OrthoDB" id="2019644at2759"/>
<comment type="caution">
    <text evidence="5">The sequence shown here is derived from an EMBL/GenBank/DDBJ whole genome shotgun (WGS) entry which is preliminary data.</text>
</comment>
<comment type="similarity">
    <text evidence="2">Belongs to the NUP186/NUP192/NUP205 family.</text>
</comment>
<name>D4DLJ6_TRIVH</name>
<evidence type="ECO:0000256" key="2">
    <source>
        <dbReference type="ARBA" id="ARBA00005892"/>
    </source>
</evidence>
<dbReference type="GO" id="GO:0017056">
    <property type="term" value="F:structural constituent of nuclear pore"/>
    <property type="evidence" value="ECO:0007669"/>
    <property type="project" value="TreeGrafter"/>
</dbReference>
<dbReference type="HOGENOM" id="CLU_002778_0_0_1"/>
<keyword evidence="4" id="KW-0539">Nucleus</keyword>
<evidence type="ECO:0000256" key="3">
    <source>
        <dbReference type="ARBA" id="ARBA00022448"/>
    </source>
</evidence>
<dbReference type="InterPro" id="IPR021827">
    <property type="entry name" value="Nup186/Nup192/Nup205"/>
</dbReference>
<dbReference type="RefSeq" id="XP_003017904.1">
    <property type="nucleotide sequence ID" value="XM_003017858.1"/>
</dbReference>
<dbReference type="Pfam" id="PF11894">
    <property type="entry name" value="Nup192"/>
    <property type="match status" value="1"/>
</dbReference>
<protein>
    <recommendedName>
        <fullName evidence="7">Nuclear pore complex subunit Nup192</fullName>
    </recommendedName>
</protein>
<sequence length="1719" mass="192212">MEGDESSGNLRGLYQDLSASSRFALPNAERLVAELEATLEDFRRLLDKPAKNNDSRKTVLSGKIKLDDVEYEVNAEFQQEVLQVADALDVDEIEAARYYIRAQSDAKKLDRSPIVSSIIRFHEQREFVLECLRLILHESFEVEREETQLLMKEYVASVLEIQNGPLRNGSLFARKCMDAMTDIEKWLVLLGEQIQKASIVGQSQEADILEVIEYQKQSLGKQHESLGAIVSYLFKGTYTSSEDFRKLMEKTKKVDKFDMLLVHYVPSIITAASQYGSSEGQGIEDARSLHKVIVESKDSQGWVLPQFHAATIVFWLAEYSGWYFDSTAAGPIQGLNSAEESAKLSKSLLAALEDGGFHFILSICAGVGLDEWKNAERNELVTLLLKDAARLTLEPDAPSPYFHSLLMESIEGFTESLIANMPDAIRMLKSEEDTQRLDQITALRDSVSPNLHRGPVEVRMHLECLLTIIAFSFDGRNDAAQEFWLDPDGNLYGFLQWVSKRQTVPRASAFCEMLCSISGGEENSAAAHKFLIDEDSLSSAKFRRSASMNWTQMFAEIQLYAVRITERPSTTQSSTLRLRKLEVPDIEEPESPIMLTSYLRLISHLSRENSKIREWILQHQTTNLISVLLTLCGASIPQHLRAAIFVTLRCLMIDRTSAHSNEMWTSLDNCISGSGSLPLALSPLPPLSSPQVRNERHAFQRITESFDQMNAFVEMLNQLVGPVSDSLDSQLTLPFPESLGSTYRMPGIEPYVDYVMGQAFANRSVMAEDKESHLLQWNCMNFAATALESFNENLVSIVSQPSISAQPNWKVTFSTYLRLHPFSRVMEWLFNEDVLRVLFSCSHRDADGVSKASSDSILISSLVRSIDIMNLILDHQPTYFNIVRPIIKSSGQDSSFNIANSTLASFEDCVIDNLGLISDLCLYCGTGHPQLTLTSLALLEKLSASRKLNKSSNISSRWQSTNQMVEQLNSNVEADRVARSLASQIDVDIRELESGPESSGYLIKMGLLQLLDKCLKMSPEKPTIAHLLLGFSCLGNTLDIPPDGLFENGISLLHSILEFVKAYPLGMDGAVISWMIHLRCLGFQVLLNLWASPLSSNLTLPHLRAGQLLPVLFMSQPVVTAETLWDDFRTNEPDFWLSSSPSSLSELLMLRTLLYEYATTEVRAVYKQGSPSVQRDTLRTIMGTTSVEGDQSVEHPSLFDLFDFADIDVGFSYTWPELQFFGSVNVESCVKTEENGVVVLYDIEALQELLQLVKEDLVADGVVTSQNEEQIMAEKEKLLLFLSATNEFRYVQFNRFVALKAWTDLVTIITATCKMDPTYMASFIQQTLQLILPKFESSIVETPAEAIELAHLGETLIDKLDEIPTDTNGDVIDERLDYLFQVCTSGIPQTSDNITLRESLYQISSKHLARITASSSTDDRFKEHAHSTVKAAGPTLMETICDDAYGSSESCRVSALVLLNLLGILDQQRNSSLLVNLITHSNYLGMFLDVLRVMPSEFRNAKATGTLLIFCSINRAVSLTACYLDTAQLLLFYESQLSLLQQLSQTKAGASQLLDAGLFQAVKESQLFSADPDIGIGEANFNSWIRVPVTVFINQEFLLDIDNSDALQRYYELLLSVLQVIVSTIFSRGLHNQAICDQTRAFLSENRQSMVGIFKRCAKSGSSDDPSMKKCLDNLAKSYTALIASVDFLDVSAFPLLHLFPIYTHHPHAPEASFLHTSE</sequence>
<organism evidence="5 6">
    <name type="scientific">Trichophyton verrucosum (strain HKI 0517)</name>
    <dbReference type="NCBI Taxonomy" id="663202"/>
    <lineage>
        <taxon>Eukaryota</taxon>
        <taxon>Fungi</taxon>
        <taxon>Dikarya</taxon>
        <taxon>Ascomycota</taxon>
        <taxon>Pezizomycotina</taxon>
        <taxon>Eurotiomycetes</taxon>
        <taxon>Eurotiomycetidae</taxon>
        <taxon>Onygenales</taxon>
        <taxon>Arthrodermataceae</taxon>
        <taxon>Trichophyton</taxon>
    </lineage>
</organism>
<dbReference type="Proteomes" id="UP000008383">
    <property type="component" value="Unassembled WGS sequence"/>
</dbReference>
<gene>
    <name evidence="5" type="ORF">TRV_08070</name>
</gene>
<proteinExistence type="inferred from homology"/>
<dbReference type="GeneID" id="9579782"/>
<evidence type="ECO:0000313" key="5">
    <source>
        <dbReference type="EMBL" id="EFE37259.1"/>
    </source>
</evidence>
<dbReference type="GO" id="GO:0044611">
    <property type="term" value="C:nuclear pore inner ring"/>
    <property type="evidence" value="ECO:0007669"/>
    <property type="project" value="TreeGrafter"/>
</dbReference>
<dbReference type="EMBL" id="ACYE01000511">
    <property type="protein sequence ID" value="EFE37259.1"/>
    <property type="molecule type" value="Genomic_DNA"/>
</dbReference>
<dbReference type="GO" id="GO:0006999">
    <property type="term" value="P:nuclear pore organization"/>
    <property type="evidence" value="ECO:0007669"/>
    <property type="project" value="TreeGrafter"/>
</dbReference>
<evidence type="ECO:0000256" key="1">
    <source>
        <dbReference type="ARBA" id="ARBA00004123"/>
    </source>
</evidence>
<keyword evidence="6" id="KW-1185">Reference proteome</keyword>
<evidence type="ECO:0008006" key="7">
    <source>
        <dbReference type="Google" id="ProtNLM"/>
    </source>
</evidence>
<evidence type="ECO:0000256" key="4">
    <source>
        <dbReference type="ARBA" id="ARBA00023242"/>
    </source>
</evidence>
<comment type="subcellular location">
    <subcellularLocation>
        <location evidence="1">Nucleus</location>
    </subcellularLocation>
</comment>
<evidence type="ECO:0000313" key="6">
    <source>
        <dbReference type="Proteomes" id="UP000008383"/>
    </source>
</evidence>
<reference evidence="6" key="1">
    <citation type="journal article" date="2011" name="Genome Biol.">
        <title>Comparative and functional genomics provide insights into the pathogenicity of dermatophytic fungi.</title>
        <authorList>
            <person name="Burmester A."/>
            <person name="Shelest E."/>
            <person name="Gloeckner G."/>
            <person name="Heddergott C."/>
            <person name="Schindler S."/>
            <person name="Staib P."/>
            <person name="Heidel A."/>
            <person name="Felder M."/>
            <person name="Petzold A."/>
            <person name="Szafranski K."/>
            <person name="Feuermann M."/>
            <person name="Pedruzzi I."/>
            <person name="Priebe S."/>
            <person name="Groth M."/>
            <person name="Winkler R."/>
            <person name="Li W."/>
            <person name="Kniemeyer O."/>
            <person name="Schroeckh V."/>
            <person name="Hertweck C."/>
            <person name="Hube B."/>
            <person name="White T.C."/>
            <person name="Platzer M."/>
            <person name="Guthke R."/>
            <person name="Heitman J."/>
            <person name="Woestemeyer J."/>
            <person name="Zipfel P.F."/>
            <person name="Monod M."/>
            <person name="Brakhage A.A."/>
        </authorList>
    </citation>
    <scope>NUCLEOTIDE SEQUENCE [LARGE SCALE GENOMIC DNA]</scope>
    <source>
        <strain evidence="6">HKI 0517</strain>
    </source>
</reference>
<dbReference type="PANTHER" id="PTHR31344:SF0">
    <property type="entry name" value="NUCLEAR PORE COMPLEX PROTEIN NUP205"/>
    <property type="match status" value="1"/>
</dbReference>
<accession>D4DLJ6</accession>
<keyword evidence="3" id="KW-0813">Transport</keyword>